<accession>A0A2H0XEM6</accession>
<keyword evidence="2 5" id="KW-0545">Nucleotide biosynthesis</keyword>
<comment type="function">
    <text evidence="5">Catalyzes the reversible transfer of the terminal phosphate group between ATP and AMP. Plays an important role in cellular energy homeostasis and in adenine nucleotide metabolism.</text>
</comment>
<keyword evidence="4 5" id="KW-0418">Kinase</keyword>
<dbReference type="Gene3D" id="3.40.50.300">
    <property type="entry name" value="P-loop containing nucleotide triphosphate hydrolases"/>
    <property type="match status" value="1"/>
</dbReference>
<comment type="subunit">
    <text evidence="5 7">Monomer.</text>
</comment>
<dbReference type="PRINTS" id="PR00094">
    <property type="entry name" value="ADENYLTKNASE"/>
</dbReference>
<feature type="binding site" evidence="5">
    <location>
        <position position="122"/>
    </location>
    <ligand>
        <name>ATP</name>
        <dbReference type="ChEBI" id="CHEBI:30616"/>
    </ligand>
</feature>
<name>A0A2H0XEM6_UNCKA</name>
<evidence type="ECO:0000313" key="9">
    <source>
        <dbReference type="Proteomes" id="UP000230340"/>
    </source>
</evidence>
<dbReference type="GO" id="GO:0044209">
    <property type="term" value="P:AMP salvage"/>
    <property type="evidence" value="ECO:0007669"/>
    <property type="project" value="UniProtKB-UniRule"/>
</dbReference>
<comment type="catalytic activity">
    <reaction evidence="5 7">
        <text>AMP + ATP = 2 ADP</text>
        <dbReference type="Rhea" id="RHEA:12973"/>
        <dbReference type="ChEBI" id="CHEBI:30616"/>
        <dbReference type="ChEBI" id="CHEBI:456215"/>
        <dbReference type="ChEBI" id="CHEBI:456216"/>
        <dbReference type="EC" id="2.7.4.3"/>
    </reaction>
</comment>
<feature type="binding site" evidence="5">
    <location>
        <position position="124"/>
    </location>
    <ligand>
        <name>AMP</name>
        <dbReference type="ChEBI" id="CHEBI:456215"/>
    </ligand>
</feature>
<dbReference type="Proteomes" id="UP000230340">
    <property type="component" value="Unassembled WGS sequence"/>
</dbReference>
<dbReference type="EC" id="2.7.4.3" evidence="5 7"/>
<keyword evidence="1 5" id="KW-0808">Transferase</keyword>
<comment type="subcellular location">
    <subcellularLocation>
        <location evidence="5 7">Cytoplasm</location>
    </subcellularLocation>
</comment>
<feature type="binding site" evidence="5">
    <location>
        <position position="36"/>
    </location>
    <ligand>
        <name>AMP</name>
        <dbReference type="ChEBI" id="CHEBI:456215"/>
    </ligand>
</feature>
<proteinExistence type="inferred from homology"/>
<comment type="domain">
    <text evidence="5">Consists of three domains, a large central CORE domain and two small peripheral domains, NMPbind and LID, which undergo movements during catalysis. The LID domain closes over the site of phosphoryl transfer upon ATP binding. Assembling and dissambling the active center during each catalytic cycle provides an effective means to prevent ATP hydrolysis.</text>
</comment>
<protein>
    <recommendedName>
        <fullName evidence="5 7">Adenylate kinase</fullName>
        <shortName evidence="5">AK</shortName>
        <ecNumber evidence="5 7">2.7.4.3</ecNumber>
    </recommendedName>
    <alternativeName>
        <fullName evidence="5">ATP-AMP transphosphorylase</fullName>
    </alternativeName>
    <alternativeName>
        <fullName evidence="5">ATP:AMP phosphotransferase</fullName>
    </alternativeName>
    <alternativeName>
        <fullName evidence="5">Adenylate monophosphate kinase</fullName>
    </alternativeName>
</protein>
<keyword evidence="5 7" id="KW-0067">ATP-binding</keyword>
<evidence type="ECO:0000313" key="8">
    <source>
        <dbReference type="EMBL" id="PIS23373.1"/>
    </source>
</evidence>
<keyword evidence="5" id="KW-0963">Cytoplasm</keyword>
<organism evidence="8 9">
    <name type="scientific">candidate division WWE3 bacterium CG08_land_8_20_14_0_20_40_13</name>
    <dbReference type="NCBI Taxonomy" id="1975084"/>
    <lineage>
        <taxon>Bacteria</taxon>
        <taxon>Katanobacteria</taxon>
    </lineage>
</organism>
<evidence type="ECO:0000256" key="6">
    <source>
        <dbReference type="RuleBase" id="RU003330"/>
    </source>
</evidence>
<comment type="similarity">
    <text evidence="5 6">Belongs to the adenylate kinase family.</text>
</comment>
<dbReference type="GO" id="GO:0005737">
    <property type="term" value="C:cytoplasm"/>
    <property type="evidence" value="ECO:0007669"/>
    <property type="project" value="UniProtKB-SubCell"/>
</dbReference>
<feature type="binding site" evidence="5">
    <location>
        <position position="31"/>
    </location>
    <ligand>
        <name>AMP</name>
        <dbReference type="ChEBI" id="CHEBI:456215"/>
    </ligand>
</feature>
<comment type="caution">
    <text evidence="8">The sequence shown here is derived from an EMBL/GenBank/DDBJ whole genome shotgun (WGS) entry which is preliminary data.</text>
</comment>
<evidence type="ECO:0000256" key="7">
    <source>
        <dbReference type="RuleBase" id="RU003331"/>
    </source>
</evidence>
<evidence type="ECO:0000256" key="1">
    <source>
        <dbReference type="ARBA" id="ARBA00022679"/>
    </source>
</evidence>
<comment type="caution">
    <text evidence="5">Lacks conserved residue(s) required for the propagation of feature annotation.</text>
</comment>
<reference evidence="9" key="1">
    <citation type="submission" date="2017-09" db="EMBL/GenBank/DDBJ databases">
        <title>Depth-based differentiation of microbial function through sediment-hosted aquifers and enrichment of novel symbionts in the deep terrestrial subsurface.</title>
        <authorList>
            <person name="Probst A.J."/>
            <person name="Ladd B."/>
            <person name="Jarett J.K."/>
            <person name="Geller-Mcgrath D.E."/>
            <person name="Sieber C.M.K."/>
            <person name="Emerson J.B."/>
            <person name="Anantharaman K."/>
            <person name="Thomas B.C."/>
            <person name="Malmstrom R."/>
            <person name="Stieglmeier M."/>
            <person name="Klingl A."/>
            <person name="Woyke T."/>
            <person name="Ryan C.M."/>
            <person name="Banfield J.F."/>
        </authorList>
    </citation>
    <scope>NUCLEOTIDE SEQUENCE [LARGE SCALE GENOMIC DNA]</scope>
</reference>
<dbReference type="GO" id="GO:0005524">
    <property type="term" value="F:ATP binding"/>
    <property type="evidence" value="ECO:0007669"/>
    <property type="project" value="UniProtKB-UniRule"/>
</dbReference>
<dbReference type="GO" id="GO:0004017">
    <property type="term" value="F:AMP kinase activity"/>
    <property type="evidence" value="ECO:0007669"/>
    <property type="project" value="UniProtKB-UniRule"/>
</dbReference>
<dbReference type="UniPathway" id="UPA00588">
    <property type="reaction ID" value="UER00649"/>
</dbReference>
<dbReference type="InterPro" id="IPR000850">
    <property type="entry name" value="Adenylat/UMP-CMP_kin"/>
</dbReference>
<evidence type="ECO:0000256" key="5">
    <source>
        <dbReference type="HAMAP-Rule" id="MF_00235"/>
    </source>
</evidence>
<comment type="pathway">
    <text evidence="5">Purine metabolism; AMP biosynthesis via salvage pathway; AMP from ADP: step 1/1.</text>
</comment>
<sequence length="178" mass="19798">MNIVIMGPQGSGKSTQAEILASNLAVPHISTGDIFRRIKEESAGSELSRRVKDRLEKGLLVEDVDALGVVDERLSKDDCKGGFVLDGAPRDIFQAESMKAVIHKVFYVMVSDPVCVKRLVLRGREDDTEELINVRLAEYHKQTESVLGFYRSQNKLIEVNGEAKIGEIAEEILEKVKN</sequence>
<gene>
    <name evidence="5" type="primary">adk</name>
    <name evidence="8" type="ORF">COT49_00805</name>
</gene>
<evidence type="ECO:0000256" key="2">
    <source>
        <dbReference type="ARBA" id="ARBA00022727"/>
    </source>
</evidence>
<feature type="binding site" evidence="5">
    <location>
        <position position="163"/>
    </location>
    <ligand>
        <name>ATP</name>
        <dbReference type="ChEBI" id="CHEBI:30616"/>
    </ligand>
</feature>
<dbReference type="SUPFAM" id="SSF52540">
    <property type="entry name" value="P-loop containing nucleoside triphosphate hydrolases"/>
    <property type="match status" value="1"/>
</dbReference>
<keyword evidence="3 5" id="KW-0547">Nucleotide-binding</keyword>
<feature type="binding site" evidence="5">
    <location>
        <position position="135"/>
    </location>
    <ligand>
        <name>AMP</name>
        <dbReference type="ChEBI" id="CHEBI:456215"/>
    </ligand>
</feature>
<evidence type="ECO:0000256" key="3">
    <source>
        <dbReference type="ARBA" id="ARBA00022741"/>
    </source>
</evidence>
<dbReference type="InterPro" id="IPR027417">
    <property type="entry name" value="P-loop_NTPase"/>
</dbReference>
<feature type="binding site" evidence="5">
    <location>
        <begin position="10"/>
        <end position="15"/>
    </location>
    <ligand>
        <name>ATP</name>
        <dbReference type="ChEBI" id="CHEBI:30616"/>
    </ligand>
</feature>
<dbReference type="CDD" id="cd01428">
    <property type="entry name" value="ADK"/>
    <property type="match status" value="1"/>
</dbReference>
<dbReference type="Pfam" id="PF00406">
    <property type="entry name" value="ADK"/>
    <property type="match status" value="1"/>
</dbReference>
<dbReference type="PANTHER" id="PTHR23359">
    <property type="entry name" value="NUCLEOTIDE KINASE"/>
    <property type="match status" value="1"/>
</dbReference>
<dbReference type="HAMAP" id="MF_00235">
    <property type="entry name" value="Adenylate_kinase_Adk"/>
    <property type="match status" value="1"/>
</dbReference>
<dbReference type="EMBL" id="PEYT01000004">
    <property type="protein sequence ID" value="PIS23373.1"/>
    <property type="molecule type" value="Genomic_DNA"/>
</dbReference>
<feature type="binding site" evidence="5">
    <location>
        <position position="94"/>
    </location>
    <ligand>
        <name>AMP</name>
        <dbReference type="ChEBI" id="CHEBI:456215"/>
    </ligand>
</feature>
<dbReference type="AlphaFoldDB" id="A0A2H0XEM6"/>
<feature type="binding site" evidence="5">
    <location>
        <begin position="59"/>
        <end position="61"/>
    </location>
    <ligand>
        <name>AMP</name>
        <dbReference type="ChEBI" id="CHEBI:456215"/>
    </ligand>
</feature>
<evidence type="ECO:0000256" key="4">
    <source>
        <dbReference type="ARBA" id="ARBA00022777"/>
    </source>
</evidence>